<dbReference type="GO" id="GO:1904680">
    <property type="term" value="F:peptide transmembrane transporter activity"/>
    <property type="evidence" value="ECO:0007669"/>
    <property type="project" value="TreeGrafter"/>
</dbReference>
<dbReference type="PANTHER" id="PTHR30290">
    <property type="entry name" value="PERIPLASMIC BINDING COMPONENT OF ABC TRANSPORTER"/>
    <property type="match status" value="1"/>
</dbReference>
<keyword evidence="3" id="KW-1185">Reference proteome</keyword>
<dbReference type="Gene3D" id="3.40.190.10">
    <property type="entry name" value="Periplasmic binding protein-like II"/>
    <property type="match status" value="1"/>
</dbReference>
<dbReference type="RefSeq" id="WP_188530313.1">
    <property type="nucleotide sequence ID" value="NZ_BMGR01000004.1"/>
</dbReference>
<dbReference type="Pfam" id="PF00496">
    <property type="entry name" value="SBP_bac_5"/>
    <property type="match status" value="1"/>
</dbReference>
<dbReference type="AlphaFoldDB" id="A0A917CU20"/>
<name>A0A917CU20_9BACL</name>
<reference evidence="2" key="2">
    <citation type="submission" date="2020-09" db="EMBL/GenBank/DDBJ databases">
        <authorList>
            <person name="Sun Q."/>
            <person name="Zhou Y."/>
        </authorList>
    </citation>
    <scope>NUCLEOTIDE SEQUENCE</scope>
    <source>
        <strain evidence="2">CGMCC 1.12987</strain>
    </source>
</reference>
<dbReference type="GO" id="GO:0042597">
    <property type="term" value="C:periplasmic space"/>
    <property type="evidence" value="ECO:0007669"/>
    <property type="project" value="UniProtKB-ARBA"/>
</dbReference>
<reference evidence="2" key="1">
    <citation type="journal article" date="2014" name="Int. J. Syst. Evol. Microbiol.">
        <title>Complete genome sequence of Corynebacterium casei LMG S-19264T (=DSM 44701T), isolated from a smear-ripened cheese.</title>
        <authorList>
            <consortium name="US DOE Joint Genome Institute (JGI-PGF)"/>
            <person name="Walter F."/>
            <person name="Albersmeier A."/>
            <person name="Kalinowski J."/>
            <person name="Ruckert C."/>
        </authorList>
    </citation>
    <scope>NUCLEOTIDE SEQUENCE</scope>
    <source>
        <strain evidence="2">CGMCC 1.12987</strain>
    </source>
</reference>
<dbReference type="SUPFAM" id="SSF53850">
    <property type="entry name" value="Periplasmic binding protein-like II"/>
    <property type="match status" value="1"/>
</dbReference>
<accession>A0A917CU20</accession>
<gene>
    <name evidence="2" type="ORF">GCM10010916_13740</name>
</gene>
<organism evidence="2 3">
    <name type="scientific">Paenibacillus abyssi</name>
    <dbReference type="NCBI Taxonomy" id="1340531"/>
    <lineage>
        <taxon>Bacteria</taxon>
        <taxon>Bacillati</taxon>
        <taxon>Bacillota</taxon>
        <taxon>Bacilli</taxon>
        <taxon>Bacillales</taxon>
        <taxon>Paenibacillaceae</taxon>
        <taxon>Paenibacillus</taxon>
    </lineage>
</organism>
<dbReference type="PROSITE" id="PS51257">
    <property type="entry name" value="PROKAR_LIPOPROTEIN"/>
    <property type="match status" value="1"/>
</dbReference>
<evidence type="ECO:0000313" key="3">
    <source>
        <dbReference type="Proteomes" id="UP000644756"/>
    </source>
</evidence>
<dbReference type="PIRSF" id="PIRSF002741">
    <property type="entry name" value="MppA"/>
    <property type="match status" value="1"/>
</dbReference>
<evidence type="ECO:0000313" key="2">
    <source>
        <dbReference type="EMBL" id="GGF97758.1"/>
    </source>
</evidence>
<comment type="caution">
    <text evidence="2">The sequence shown here is derived from an EMBL/GenBank/DDBJ whole genome shotgun (WGS) entry which is preliminary data.</text>
</comment>
<dbReference type="InterPro" id="IPR039424">
    <property type="entry name" value="SBP_5"/>
</dbReference>
<dbReference type="InterPro" id="IPR000914">
    <property type="entry name" value="SBP_5_dom"/>
</dbReference>
<sequence>MKNHTRIVLSALFLSFVFILAGCFSSELEKSESQKSESESKKEVSTLRIAIPKDAGPLNIYTSNSDFDYLVELVFDKLFAPSPYVADPEPWLAESASQIDPLTWVVKLKPGITWHDGQPFTAEDVKFTFEYYRDGTPNRHSHHVSEAPSITKIEATDSQTVRFTCEYACPTLAHITLADLPILPKHIWQDVKEPLNHTGLPVGTGPFRLVEHKPDELYRFQANEQYFKGSPAVKELVMPVIKDPSATFNALRAGEIDIAAREVSPELLDTFKNLPDMKVVRTAPLSLVDLRLNYERPPFNQPEFRRALSLAIDRQKLVDTVLLGQGRAGTKGFPHPDSPWTNPDLNTPFDQDEAKRILEQLNFNDHDGDGIRETVSGTPLEFTLKVASTEPTWIRTGELVKNQLEDVGIRLTIQALDPGVVRGLTKSREFDIFISNSTPHSAADPDQFITMQRSGNLWKKELPYPEMDALFEEWKQTTTIEDRKNVLFRMQELFNRQPTSVVLYYPDEYWAYRTDAYDQWMESPGYGIVHKYSFLPSDARGGAVVHE</sequence>
<feature type="domain" description="Solute-binding protein family 5" evidence="1">
    <location>
        <begin position="88"/>
        <end position="455"/>
    </location>
</feature>
<proteinExistence type="predicted"/>
<evidence type="ECO:0000259" key="1">
    <source>
        <dbReference type="Pfam" id="PF00496"/>
    </source>
</evidence>
<dbReference type="GO" id="GO:0015833">
    <property type="term" value="P:peptide transport"/>
    <property type="evidence" value="ECO:0007669"/>
    <property type="project" value="TreeGrafter"/>
</dbReference>
<dbReference type="GO" id="GO:0043190">
    <property type="term" value="C:ATP-binding cassette (ABC) transporter complex"/>
    <property type="evidence" value="ECO:0007669"/>
    <property type="project" value="InterPro"/>
</dbReference>
<dbReference type="InterPro" id="IPR030678">
    <property type="entry name" value="Peptide/Ni-bd"/>
</dbReference>
<dbReference type="EMBL" id="BMGR01000004">
    <property type="protein sequence ID" value="GGF97758.1"/>
    <property type="molecule type" value="Genomic_DNA"/>
</dbReference>
<protein>
    <submittedName>
        <fullName evidence="2">Peptide ABC transporter substrate-binding protein</fullName>
    </submittedName>
</protein>
<dbReference type="Gene3D" id="3.10.105.10">
    <property type="entry name" value="Dipeptide-binding Protein, Domain 3"/>
    <property type="match status" value="1"/>
</dbReference>
<dbReference type="Proteomes" id="UP000644756">
    <property type="component" value="Unassembled WGS sequence"/>
</dbReference>